<proteinExistence type="inferred from homology"/>
<evidence type="ECO:0000256" key="4">
    <source>
        <dbReference type="ARBA" id="ARBA00022692"/>
    </source>
</evidence>
<keyword evidence="5 7" id="KW-1133">Transmembrane helix</keyword>
<feature type="transmembrane region" description="Helical" evidence="7">
    <location>
        <begin position="388"/>
        <end position="410"/>
    </location>
</feature>
<keyword evidence="9" id="KW-1185">Reference proteome</keyword>
<dbReference type="PANTHER" id="PTHR10332:SF80">
    <property type="entry name" value="EQUILIBRATIVE NUCLEOSIDE TRANSPORTER 2, ISOFORM A"/>
    <property type="match status" value="1"/>
</dbReference>
<evidence type="ECO:0000256" key="5">
    <source>
        <dbReference type="ARBA" id="ARBA00022989"/>
    </source>
</evidence>
<feature type="transmembrane region" description="Helical" evidence="7">
    <location>
        <begin position="352"/>
        <end position="376"/>
    </location>
</feature>
<evidence type="ECO:0000256" key="6">
    <source>
        <dbReference type="ARBA" id="ARBA00023136"/>
    </source>
</evidence>
<dbReference type="PANTHER" id="PTHR10332">
    <property type="entry name" value="EQUILIBRATIVE NUCLEOSIDE TRANSPORTER"/>
    <property type="match status" value="1"/>
</dbReference>
<dbReference type="Pfam" id="PF01733">
    <property type="entry name" value="Nucleoside_tran"/>
    <property type="match status" value="2"/>
</dbReference>
<keyword evidence="3" id="KW-0813">Transport</keyword>
<organism evidence="8 9">
    <name type="scientific">Papilio machaon</name>
    <name type="common">Old World swallowtail butterfly</name>
    <dbReference type="NCBI Taxonomy" id="76193"/>
    <lineage>
        <taxon>Eukaryota</taxon>
        <taxon>Metazoa</taxon>
        <taxon>Ecdysozoa</taxon>
        <taxon>Arthropoda</taxon>
        <taxon>Hexapoda</taxon>
        <taxon>Insecta</taxon>
        <taxon>Pterygota</taxon>
        <taxon>Neoptera</taxon>
        <taxon>Endopterygota</taxon>
        <taxon>Lepidoptera</taxon>
        <taxon>Glossata</taxon>
        <taxon>Ditrysia</taxon>
        <taxon>Papilionoidea</taxon>
        <taxon>Papilionidae</taxon>
        <taxon>Papilioninae</taxon>
        <taxon>Papilio</taxon>
    </lineage>
</organism>
<feature type="transmembrane region" description="Helical" evidence="7">
    <location>
        <begin position="233"/>
        <end position="254"/>
    </location>
</feature>
<feature type="transmembrane region" description="Helical" evidence="7">
    <location>
        <begin position="138"/>
        <end position="158"/>
    </location>
</feature>
<evidence type="ECO:0000256" key="2">
    <source>
        <dbReference type="ARBA" id="ARBA00007965"/>
    </source>
</evidence>
<sequence length="422" mass="47809">MAQRIFLKFGIDVGWESGESEKLPFLRNEPVRLTPAWEGSNLPNDTLNLKGIAMDLTPPKDRWYLIYLTLILHGLGTLTAWNMFITATDYFDKYKLANAPNLSQRYLTYVGWASQMPNLLFSWFNVFVKIGGNLTTRIVWSLIMEVMVFVVTVMLAMVDSTEWTVIFFWITICTVFVLNAFNAVFQNSVYGVAARLPPQYTGAVVLGSNICGTLVTLLKWLSDTFTSSRRTSAIYYFIAGMFVLLICFDTYFALPLNRFYRYHETLQERTMRVNPALAATNQNTSPAKQRTPYGTIFKQAWIQLYNIFIIFFPNPKWLWVFTTIRIAFIPVFLVCNYLPDERTLPVLVRADWLYWLLAALLGWSSGHGSSLGMMYVSGTVAPENASTAGMIGGAMLVTGIVSGITFSGTFRDVVSLKVWSTL</sequence>
<dbReference type="FunCoup" id="A0A194RQE1">
    <property type="interactions" value="4"/>
</dbReference>
<protein>
    <submittedName>
        <fullName evidence="8">Equilibrative nucleoside transporter 1</fullName>
    </submittedName>
</protein>
<evidence type="ECO:0000256" key="1">
    <source>
        <dbReference type="ARBA" id="ARBA00004141"/>
    </source>
</evidence>
<name>A0A194RQE1_PAPMA</name>
<dbReference type="InParanoid" id="A0A194RQE1"/>
<dbReference type="GO" id="GO:0005886">
    <property type="term" value="C:plasma membrane"/>
    <property type="evidence" value="ECO:0007669"/>
    <property type="project" value="TreeGrafter"/>
</dbReference>
<dbReference type="GO" id="GO:0005337">
    <property type="term" value="F:nucleoside transmembrane transporter activity"/>
    <property type="evidence" value="ECO:0007669"/>
    <property type="project" value="InterPro"/>
</dbReference>
<feature type="transmembrane region" description="Helical" evidence="7">
    <location>
        <begin position="64"/>
        <end position="85"/>
    </location>
</feature>
<comment type="subcellular location">
    <subcellularLocation>
        <location evidence="1">Membrane</location>
        <topology evidence="1">Multi-pass membrane protein</topology>
    </subcellularLocation>
</comment>
<evidence type="ECO:0000256" key="3">
    <source>
        <dbReference type="ARBA" id="ARBA00022448"/>
    </source>
</evidence>
<evidence type="ECO:0000313" key="8">
    <source>
        <dbReference type="EMBL" id="KPJ19619.1"/>
    </source>
</evidence>
<dbReference type="PRINTS" id="PR01130">
    <property type="entry name" value="DERENTRNSPRT"/>
</dbReference>
<keyword evidence="6 7" id="KW-0472">Membrane</keyword>
<evidence type="ECO:0000256" key="7">
    <source>
        <dbReference type="SAM" id="Phobius"/>
    </source>
</evidence>
<dbReference type="Proteomes" id="UP000053240">
    <property type="component" value="Unassembled WGS sequence"/>
</dbReference>
<feature type="transmembrane region" description="Helical" evidence="7">
    <location>
        <begin position="317"/>
        <end position="340"/>
    </location>
</feature>
<feature type="transmembrane region" description="Helical" evidence="7">
    <location>
        <begin position="165"/>
        <end position="185"/>
    </location>
</feature>
<keyword evidence="4 7" id="KW-0812">Transmembrane</keyword>
<dbReference type="InterPro" id="IPR002259">
    <property type="entry name" value="Eqnu_transpt"/>
</dbReference>
<comment type="similarity">
    <text evidence="2">Belongs to the SLC29A/ENT transporter (TC 2.A.57) family.</text>
</comment>
<evidence type="ECO:0000313" key="9">
    <source>
        <dbReference type="Proteomes" id="UP000053240"/>
    </source>
</evidence>
<dbReference type="AlphaFoldDB" id="A0A194RQE1"/>
<gene>
    <name evidence="8" type="ORF">RR48_06479</name>
</gene>
<feature type="transmembrane region" description="Helical" evidence="7">
    <location>
        <begin position="106"/>
        <end position="126"/>
    </location>
</feature>
<feature type="transmembrane region" description="Helical" evidence="7">
    <location>
        <begin position="200"/>
        <end position="221"/>
    </location>
</feature>
<dbReference type="EMBL" id="KQ459875">
    <property type="protein sequence ID" value="KPJ19619.1"/>
    <property type="molecule type" value="Genomic_DNA"/>
</dbReference>
<accession>A0A194RQE1</accession>
<dbReference type="PIRSF" id="PIRSF016379">
    <property type="entry name" value="ENT"/>
    <property type="match status" value="1"/>
</dbReference>
<reference evidence="8 9" key="1">
    <citation type="journal article" date="2015" name="Nat. Commun.">
        <title>Outbred genome sequencing and CRISPR/Cas9 gene editing in butterflies.</title>
        <authorList>
            <person name="Li X."/>
            <person name="Fan D."/>
            <person name="Zhang W."/>
            <person name="Liu G."/>
            <person name="Zhang L."/>
            <person name="Zhao L."/>
            <person name="Fang X."/>
            <person name="Chen L."/>
            <person name="Dong Y."/>
            <person name="Chen Y."/>
            <person name="Ding Y."/>
            <person name="Zhao R."/>
            <person name="Feng M."/>
            <person name="Zhu Y."/>
            <person name="Feng Y."/>
            <person name="Jiang X."/>
            <person name="Zhu D."/>
            <person name="Xiang H."/>
            <person name="Feng X."/>
            <person name="Li S."/>
            <person name="Wang J."/>
            <person name="Zhang G."/>
            <person name="Kronforst M.R."/>
            <person name="Wang W."/>
        </authorList>
    </citation>
    <scope>NUCLEOTIDE SEQUENCE [LARGE SCALE GENOMIC DNA]</scope>
    <source>
        <strain evidence="8">Ya'a_city_454_Pm</strain>
        <tissue evidence="8">Whole body</tissue>
    </source>
</reference>